<dbReference type="RefSeq" id="WP_186914506.1">
    <property type="nucleotide sequence ID" value="NZ_JACOFZ010000001.1"/>
</dbReference>
<sequence length="278" mass="30863">MLSKTLKVVCISLFFCGGAASADFRPPTTPGVSGVTPPLLTAGMFRLESERSYKLSLQMALGILNGHTEVERANSLLAIERFKKDLAKSVTRSDKAGKAFNRVNIALNDQVEALPKLNAKTAAAMYDVNEDLLIKMNFLAFALESDTSDNSSRISGLALRQASLAQRMAKIVLLRSMDKAMAAKQGLQVDLEQSRIEFLNGMNLLASETSSDKYLRERMQIVQQQWIFYERALQAANFKAEDLRNISSTSDRIAEMMVEMVRLSYGLTPDPKVLAERR</sequence>
<keyword evidence="1" id="KW-0732">Signal</keyword>
<evidence type="ECO:0008006" key="4">
    <source>
        <dbReference type="Google" id="ProtNLM"/>
    </source>
</evidence>
<name>A0A923HPT3_9BURK</name>
<feature type="signal peptide" evidence="1">
    <location>
        <begin position="1"/>
        <end position="22"/>
    </location>
</feature>
<organism evidence="2 3">
    <name type="scientific">Undibacterium nitidum</name>
    <dbReference type="NCBI Taxonomy" id="2762298"/>
    <lineage>
        <taxon>Bacteria</taxon>
        <taxon>Pseudomonadati</taxon>
        <taxon>Pseudomonadota</taxon>
        <taxon>Betaproteobacteria</taxon>
        <taxon>Burkholderiales</taxon>
        <taxon>Oxalobacteraceae</taxon>
        <taxon>Undibacterium</taxon>
    </lineage>
</organism>
<accession>A0A923HPT3</accession>
<feature type="chain" id="PRO_5037571824" description="Type IV pili methyl-accepting chemotaxis transducer N-term" evidence="1">
    <location>
        <begin position="23"/>
        <end position="278"/>
    </location>
</feature>
<keyword evidence="3" id="KW-1185">Reference proteome</keyword>
<proteinExistence type="predicted"/>
<gene>
    <name evidence="2" type="ORF">H8K36_06645</name>
</gene>
<dbReference type="AlphaFoldDB" id="A0A923HPT3"/>
<protein>
    <recommendedName>
        <fullName evidence="4">Type IV pili methyl-accepting chemotaxis transducer N-term</fullName>
    </recommendedName>
</protein>
<evidence type="ECO:0000313" key="2">
    <source>
        <dbReference type="EMBL" id="MBC3881045.1"/>
    </source>
</evidence>
<evidence type="ECO:0000256" key="1">
    <source>
        <dbReference type="SAM" id="SignalP"/>
    </source>
</evidence>
<reference evidence="2" key="1">
    <citation type="submission" date="2020-08" db="EMBL/GenBank/DDBJ databases">
        <title>Novel species isolated from subtropical streams in China.</title>
        <authorList>
            <person name="Lu H."/>
        </authorList>
    </citation>
    <scope>NUCLEOTIDE SEQUENCE</scope>
    <source>
        <strain evidence="2">LX22W</strain>
    </source>
</reference>
<dbReference type="Proteomes" id="UP000627446">
    <property type="component" value="Unassembled WGS sequence"/>
</dbReference>
<evidence type="ECO:0000313" key="3">
    <source>
        <dbReference type="Proteomes" id="UP000627446"/>
    </source>
</evidence>
<comment type="caution">
    <text evidence="2">The sequence shown here is derived from an EMBL/GenBank/DDBJ whole genome shotgun (WGS) entry which is preliminary data.</text>
</comment>
<dbReference type="EMBL" id="JACOFZ010000001">
    <property type="protein sequence ID" value="MBC3881045.1"/>
    <property type="molecule type" value="Genomic_DNA"/>
</dbReference>